<proteinExistence type="predicted"/>
<dbReference type="PROSITE" id="PS50109">
    <property type="entry name" value="HIS_KIN"/>
    <property type="match status" value="1"/>
</dbReference>
<evidence type="ECO:0000256" key="4">
    <source>
        <dbReference type="ARBA" id="ARBA00022553"/>
    </source>
</evidence>
<dbReference type="SUPFAM" id="SSF55785">
    <property type="entry name" value="PYP-like sensor domain (PAS domain)"/>
    <property type="match status" value="2"/>
</dbReference>
<dbReference type="InterPro" id="IPR011495">
    <property type="entry name" value="Sig_transdc_His_kin_sub2_dim/P"/>
</dbReference>
<evidence type="ECO:0000256" key="3">
    <source>
        <dbReference type="ARBA" id="ARBA00021740"/>
    </source>
</evidence>
<dbReference type="PANTHER" id="PTHR41523">
    <property type="entry name" value="TWO-COMPONENT SYSTEM SENSOR PROTEIN"/>
    <property type="match status" value="1"/>
</dbReference>
<keyword evidence="4" id="KW-0597">Phosphoprotein</keyword>
<dbReference type="Pfam" id="PF02518">
    <property type="entry name" value="HATPase_c"/>
    <property type="match status" value="1"/>
</dbReference>
<keyword evidence="9" id="KW-0547">Nucleotide-binding</keyword>
<feature type="domain" description="PAS" evidence="14">
    <location>
        <begin position="10"/>
        <end position="64"/>
    </location>
</feature>
<evidence type="ECO:0000259" key="13">
    <source>
        <dbReference type="PROSITE" id="PS50109"/>
    </source>
</evidence>
<evidence type="ECO:0000313" key="17">
    <source>
        <dbReference type="Proteomes" id="UP001531129"/>
    </source>
</evidence>
<dbReference type="PANTHER" id="PTHR41523:SF8">
    <property type="entry name" value="ETHYLENE RESPONSE SENSOR PROTEIN"/>
    <property type="match status" value="1"/>
</dbReference>
<keyword evidence="10" id="KW-0418">Kinase</keyword>
<dbReference type="EMBL" id="JBAMYC010000001">
    <property type="protein sequence ID" value="MEI1247043.1"/>
    <property type="molecule type" value="Genomic_DNA"/>
</dbReference>
<keyword evidence="5" id="KW-0285">Flavoprotein</keyword>
<evidence type="ECO:0000256" key="12">
    <source>
        <dbReference type="ARBA" id="ARBA00023026"/>
    </source>
</evidence>
<dbReference type="RefSeq" id="WP_335910112.1">
    <property type="nucleotide sequence ID" value="NZ_JBAMYB010000001.1"/>
</dbReference>
<feature type="domain" description="Histidine kinase" evidence="13">
    <location>
        <begin position="268"/>
        <end position="459"/>
    </location>
</feature>
<gene>
    <name evidence="16" type="ORF">V8Q02_03235</name>
</gene>
<dbReference type="InterPro" id="IPR005467">
    <property type="entry name" value="His_kinase_dom"/>
</dbReference>
<feature type="domain" description="PAS" evidence="14">
    <location>
        <begin position="138"/>
        <end position="211"/>
    </location>
</feature>
<keyword evidence="6" id="KW-0288">FMN</keyword>
<dbReference type="InterPro" id="IPR004358">
    <property type="entry name" value="Sig_transdc_His_kin-like_C"/>
</dbReference>
<evidence type="ECO:0000256" key="5">
    <source>
        <dbReference type="ARBA" id="ARBA00022630"/>
    </source>
</evidence>
<dbReference type="Pfam" id="PF07568">
    <property type="entry name" value="HisKA_2"/>
    <property type="match status" value="1"/>
</dbReference>
<keyword evidence="11" id="KW-0067">ATP-binding</keyword>
<dbReference type="Gene3D" id="3.30.565.10">
    <property type="entry name" value="Histidine kinase-like ATPase, C-terminal domain"/>
    <property type="match status" value="1"/>
</dbReference>
<reference evidence="16 17" key="1">
    <citation type="submission" date="2024-01" db="EMBL/GenBank/DDBJ databases">
        <title>Draft genome sequences of three bacterial strains isolated from Acacia saligna represent a potential new species within the genus Rhizobium.</title>
        <authorList>
            <person name="Tambong J.T."/>
            <person name="Mnasri B."/>
        </authorList>
    </citation>
    <scope>NUCLEOTIDE SEQUENCE [LARGE SCALE GENOMIC DNA]</scope>
    <source>
        <strain evidence="16 17">1AS12I</strain>
    </source>
</reference>
<evidence type="ECO:0000256" key="1">
    <source>
        <dbReference type="ARBA" id="ARBA00000085"/>
    </source>
</evidence>
<evidence type="ECO:0000256" key="10">
    <source>
        <dbReference type="ARBA" id="ARBA00022777"/>
    </source>
</evidence>
<evidence type="ECO:0000256" key="7">
    <source>
        <dbReference type="ARBA" id="ARBA00022679"/>
    </source>
</evidence>
<dbReference type="EC" id="2.7.13.3" evidence="2"/>
<sequence length="459" mass="51857">MDRYAFPREDTDIYRHIVESALDYAIFTTDLDGTVTTWSAGAKNLFGYSPHEMIGQNSAIIFSFDDQLAGVPLKERRVALRQGRADDNRWHVGKDGSMFWASGLMMPLRNDAGGVYGLMKVVRDRTQTLQQDETLRSSQERLQLILQSATDYAIFTLDQGGQIISWNTGACRIFGFEEQDIVGRDARILFLPEDREENALESEMKTAFERGRAENERFHLRKDGTTFWGSGLTMPLRAHRDRAGYLKVLRDDTERHFADEHQQVMMREISHRVKNSLMLVAGMLAMQARLAQQPEVGRALSDAEARVGTIAQVHDQLWRQPHIETVDLADFLSSLCQRLQQSASQHDVSVDVEPWVVDADRAIQIALLVNELVTNAFKHAYPDASGRVTVRARSTDDEILLEVADGGKGLPAEFSSFENDGKSLGMRVVRGLVQQLKAELEIEDQRPGARFLIRLPRNP</sequence>
<dbReference type="Gene3D" id="3.30.450.20">
    <property type="entry name" value="PAS domain"/>
    <property type="match status" value="2"/>
</dbReference>
<evidence type="ECO:0000256" key="11">
    <source>
        <dbReference type="ARBA" id="ARBA00022840"/>
    </source>
</evidence>
<dbReference type="InterPro" id="IPR011102">
    <property type="entry name" value="Sig_transdc_His_kinase_HWE"/>
</dbReference>
<dbReference type="InterPro" id="IPR035965">
    <property type="entry name" value="PAS-like_dom_sf"/>
</dbReference>
<protein>
    <recommendedName>
        <fullName evidence="3">Blue-light-activated histidine kinase</fullName>
        <ecNumber evidence="2">2.7.13.3</ecNumber>
    </recommendedName>
</protein>
<dbReference type="PRINTS" id="PR00344">
    <property type="entry name" value="BCTRLSENSOR"/>
</dbReference>
<name>A0ABU8CFS7_9HYPH</name>
<dbReference type="Pfam" id="PF13426">
    <property type="entry name" value="PAS_9"/>
    <property type="match status" value="2"/>
</dbReference>
<dbReference type="PROSITE" id="PS50113">
    <property type="entry name" value="PAC"/>
    <property type="match status" value="1"/>
</dbReference>
<dbReference type="InterPro" id="IPR000014">
    <property type="entry name" value="PAS"/>
</dbReference>
<dbReference type="NCBIfam" id="TIGR00229">
    <property type="entry name" value="sensory_box"/>
    <property type="match status" value="2"/>
</dbReference>
<evidence type="ECO:0000256" key="8">
    <source>
        <dbReference type="ARBA" id="ARBA00022737"/>
    </source>
</evidence>
<dbReference type="PROSITE" id="PS50112">
    <property type="entry name" value="PAS"/>
    <property type="match status" value="2"/>
</dbReference>
<accession>A0ABU8CFS7</accession>
<dbReference type="SMART" id="SM00387">
    <property type="entry name" value="HATPase_c"/>
    <property type="match status" value="1"/>
</dbReference>
<dbReference type="InterPro" id="IPR036890">
    <property type="entry name" value="HATPase_C_sf"/>
</dbReference>
<dbReference type="SMART" id="SM00911">
    <property type="entry name" value="HWE_HK"/>
    <property type="match status" value="1"/>
</dbReference>
<comment type="catalytic activity">
    <reaction evidence="1">
        <text>ATP + protein L-histidine = ADP + protein N-phospho-L-histidine.</text>
        <dbReference type="EC" id="2.7.13.3"/>
    </reaction>
</comment>
<organism evidence="16 17">
    <name type="scientific">Rhizobium aouanii</name>
    <dbReference type="NCBI Taxonomy" id="3118145"/>
    <lineage>
        <taxon>Bacteria</taxon>
        <taxon>Pseudomonadati</taxon>
        <taxon>Pseudomonadota</taxon>
        <taxon>Alphaproteobacteria</taxon>
        <taxon>Hyphomicrobiales</taxon>
        <taxon>Rhizobiaceae</taxon>
        <taxon>Rhizobium/Agrobacterium group</taxon>
        <taxon>Rhizobium</taxon>
    </lineage>
</organism>
<dbReference type="SMART" id="SM00091">
    <property type="entry name" value="PAS"/>
    <property type="match status" value="2"/>
</dbReference>
<keyword evidence="17" id="KW-1185">Reference proteome</keyword>
<evidence type="ECO:0000313" key="16">
    <source>
        <dbReference type="EMBL" id="MEI1247043.1"/>
    </source>
</evidence>
<dbReference type="InterPro" id="IPR000700">
    <property type="entry name" value="PAS-assoc_C"/>
</dbReference>
<dbReference type="CDD" id="cd00130">
    <property type="entry name" value="PAS"/>
    <property type="match status" value="2"/>
</dbReference>
<dbReference type="SUPFAM" id="SSF55874">
    <property type="entry name" value="ATPase domain of HSP90 chaperone/DNA topoisomerase II/histidine kinase"/>
    <property type="match status" value="1"/>
</dbReference>
<dbReference type="InterPro" id="IPR003594">
    <property type="entry name" value="HATPase_dom"/>
</dbReference>
<feature type="domain" description="PAC" evidence="15">
    <location>
        <begin position="84"/>
        <end position="137"/>
    </location>
</feature>
<keyword evidence="8" id="KW-0677">Repeat</keyword>
<dbReference type="Proteomes" id="UP001531129">
    <property type="component" value="Unassembled WGS sequence"/>
</dbReference>
<evidence type="ECO:0000259" key="15">
    <source>
        <dbReference type="PROSITE" id="PS50113"/>
    </source>
</evidence>
<keyword evidence="7" id="KW-0808">Transferase</keyword>
<evidence type="ECO:0000259" key="14">
    <source>
        <dbReference type="PROSITE" id="PS50112"/>
    </source>
</evidence>
<evidence type="ECO:0000256" key="6">
    <source>
        <dbReference type="ARBA" id="ARBA00022643"/>
    </source>
</evidence>
<evidence type="ECO:0000256" key="2">
    <source>
        <dbReference type="ARBA" id="ARBA00012438"/>
    </source>
</evidence>
<evidence type="ECO:0000256" key="9">
    <source>
        <dbReference type="ARBA" id="ARBA00022741"/>
    </source>
</evidence>
<keyword evidence="12" id="KW-0843">Virulence</keyword>
<comment type="caution">
    <text evidence="16">The sequence shown here is derived from an EMBL/GenBank/DDBJ whole genome shotgun (WGS) entry which is preliminary data.</text>
</comment>